<evidence type="ECO:0000256" key="3">
    <source>
        <dbReference type="ARBA" id="ARBA00022755"/>
    </source>
</evidence>
<sequence length="382" mass="40822">MSADLDFLEGKIILVGKRKGAADAARRLGLEPLEIDVKARKEQAESAYGGGVTWAVEHATELLAGEKPIAVAAVATGSVVAAAAIRKHFGLPGVSPETAMACHDKLVMKKAISAAGIPCAPWAETNEQTTAEQLIEILGLPLVLKLPISSGGRGVWICKSQDEVAKRLTKGLLAEGFVSGVEMSVEAFRYDSETLLINPTCYLKPRWANVVPAHLAESDWSAVKQLGECVYQALGIDSGISHMEIFLTKNGPVFGEIAARPPGGFLMELIRRAYDMDPWEVLLKLNIGLSPVMKTDAVCHAGVWLIHPEPGTVTAVRGLKQVKQMPGVVHASCRLKKGDEVRTRIGSGETKGRIVVEADSYQSCADQLEAAVTSVVVECDPL</sequence>
<evidence type="ECO:0000256" key="5">
    <source>
        <dbReference type="PROSITE-ProRule" id="PRU00409"/>
    </source>
</evidence>
<evidence type="ECO:0000259" key="6">
    <source>
        <dbReference type="PROSITE" id="PS50975"/>
    </source>
</evidence>
<reference evidence="7" key="1">
    <citation type="submission" date="2024-07" db="EMBL/GenBank/DDBJ databases">
        <title>Complete genome sequence of Verrucomicrobiaceae bacterium NT6N.</title>
        <authorList>
            <person name="Huang C."/>
            <person name="Takami H."/>
            <person name="Hamasaki K."/>
        </authorList>
    </citation>
    <scope>NUCLEOTIDE SEQUENCE</scope>
    <source>
        <strain evidence="7">NT6N</strain>
    </source>
</reference>
<dbReference type="PANTHER" id="PTHR43585:SF2">
    <property type="entry name" value="ATP-GRASP ENZYME FSQD"/>
    <property type="match status" value="1"/>
</dbReference>
<dbReference type="GO" id="GO:0006164">
    <property type="term" value="P:purine nucleotide biosynthetic process"/>
    <property type="evidence" value="ECO:0007669"/>
    <property type="project" value="UniProtKB-KW"/>
</dbReference>
<dbReference type="AlphaFoldDB" id="A0AAT9FNP0"/>
<keyword evidence="1" id="KW-0436">Ligase</keyword>
<dbReference type="KEGG" id="osu:NT6N_26180"/>
<keyword evidence="2 5" id="KW-0547">Nucleotide-binding</keyword>
<gene>
    <name evidence="7" type="ORF">NT6N_26180</name>
</gene>
<dbReference type="Pfam" id="PF18603">
    <property type="entry name" value="LAL_C2"/>
    <property type="match status" value="1"/>
</dbReference>
<dbReference type="InterPro" id="IPR013815">
    <property type="entry name" value="ATP_grasp_subdomain_1"/>
</dbReference>
<dbReference type="SUPFAM" id="SSF56059">
    <property type="entry name" value="Glutathione synthetase ATP-binding domain-like"/>
    <property type="match status" value="1"/>
</dbReference>
<dbReference type="Gene3D" id="3.30.470.20">
    <property type="entry name" value="ATP-grasp fold, B domain"/>
    <property type="match status" value="1"/>
</dbReference>
<dbReference type="Gene3D" id="3.40.50.20">
    <property type="match status" value="1"/>
</dbReference>
<feature type="domain" description="ATP-grasp" evidence="6">
    <location>
        <begin position="109"/>
        <end position="287"/>
    </location>
</feature>
<protein>
    <recommendedName>
        <fullName evidence="6">ATP-grasp domain-containing protein</fullName>
    </recommendedName>
</protein>
<dbReference type="GO" id="GO:0005524">
    <property type="term" value="F:ATP binding"/>
    <property type="evidence" value="ECO:0007669"/>
    <property type="project" value="UniProtKB-UniRule"/>
</dbReference>
<evidence type="ECO:0000256" key="2">
    <source>
        <dbReference type="ARBA" id="ARBA00022741"/>
    </source>
</evidence>
<proteinExistence type="predicted"/>
<dbReference type="GO" id="GO:0046872">
    <property type="term" value="F:metal ion binding"/>
    <property type="evidence" value="ECO:0007669"/>
    <property type="project" value="InterPro"/>
</dbReference>
<evidence type="ECO:0000256" key="4">
    <source>
        <dbReference type="ARBA" id="ARBA00022840"/>
    </source>
</evidence>
<dbReference type="InterPro" id="IPR052032">
    <property type="entry name" value="ATP-dep_AA_Ligase"/>
</dbReference>
<evidence type="ECO:0000256" key="1">
    <source>
        <dbReference type="ARBA" id="ARBA00022598"/>
    </source>
</evidence>
<dbReference type="InterPro" id="IPR011761">
    <property type="entry name" value="ATP-grasp"/>
</dbReference>
<accession>A0AAT9FNP0</accession>
<organism evidence="7">
    <name type="scientific">Oceaniferula spumae</name>
    <dbReference type="NCBI Taxonomy" id="2979115"/>
    <lineage>
        <taxon>Bacteria</taxon>
        <taxon>Pseudomonadati</taxon>
        <taxon>Verrucomicrobiota</taxon>
        <taxon>Verrucomicrobiia</taxon>
        <taxon>Verrucomicrobiales</taxon>
        <taxon>Verrucomicrobiaceae</taxon>
        <taxon>Oceaniferula</taxon>
    </lineage>
</organism>
<dbReference type="Gene3D" id="3.30.1490.20">
    <property type="entry name" value="ATP-grasp fold, A domain"/>
    <property type="match status" value="1"/>
</dbReference>
<dbReference type="Pfam" id="PF02222">
    <property type="entry name" value="ATP-grasp"/>
    <property type="match status" value="1"/>
</dbReference>
<keyword evidence="4 5" id="KW-0067">ATP-binding</keyword>
<dbReference type="InterPro" id="IPR040570">
    <property type="entry name" value="LAL_C2"/>
</dbReference>
<dbReference type="InterPro" id="IPR003135">
    <property type="entry name" value="ATP-grasp_carboxylate-amine"/>
</dbReference>
<dbReference type="PANTHER" id="PTHR43585">
    <property type="entry name" value="FUMIPYRROLE BIOSYNTHESIS PROTEIN C"/>
    <property type="match status" value="1"/>
</dbReference>
<keyword evidence="3" id="KW-0658">Purine biosynthesis</keyword>
<dbReference type="EMBL" id="AP026866">
    <property type="protein sequence ID" value="BDS07578.1"/>
    <property type="molecule type" value="Genomic_DNA"/>
</dbReference>
<evidence type="ECO:0000313" key="7">
    <source>
        <dbReference type="EMBL" id="BDS07578.1"/>
    </source>
</evidence>
<name>A0AAT9FNP0_9BACT</name>
<dbReference type="PROSITE" id="PS50975">
    <property type="entry name" value="ATP_GRASP"/>
    <property type="match status" value="1"/>
</dbReference>
<dbReference type="GO" id="GO:0016874">
    <property type="term" value="F:ligase activity"/>
    <property type="evidence" value="ECO:0007669"/>
    <property type="project" value="UniProtKB-KW"/>
</dbReference>